<comment type="caution">
    <text evidence="4">The sequence shown here is derived from an EMBL/GenBank/DDBJ whole genome shotgun (WGS) entry which is preliminary data.</text>
</comment>
<organism evidence="4 5">
    <name type="scientific">Streptomyces virginiae</name>
    <name type="common">Streptomyces cinnamonensis</name>
    <dbReference type="NCBI Taxonomy" id="1961"/>
    <lineage>
        <taxon>Bacteria</taxon>
        <taxon>Bacillati</taxon>
        <taxon>Actinomycetota</taxon>
        <taxon>Actinomycetes</taxon>
        <taxon>Kitasatosporales</taxon>
        <taxon>Streptomycetaceae</taxon>
        <taxon>Streptomyces</taxon>
    </lineage>
</organism>
<dbReference type="AlphaFoldDB" id="A0A0L8MK45"/>
<evidence type="ECO:0000313" key="5">
    <source>
        <dbReference type="Proteomes" id="UP000037084"/>
    </source>
</evidence>
<dbReference type="InterPro" id="IPR001940">
    <property type="entry name" value="Peptidase_S1C"/>
</dbReference>
<keyword evidence="2" id="KW-0378">Hydrolase</keyword>
<dbReference type="Gene3D" id="2.40.10.120">
    <property type="match status" value="1"/>
</dbReference>
<dbReference type="SUPFAM" id="SSF50156">
    <property type="entry name" value="PDZ domain-like"/>
    <property type="match status" value="1"/>
</dbReference>
<evidence type="ECO:0000256" key="1">
    <source>
        <dbReference type="ARBA" id="ARBA00022670"/>
    </source>
</evidence>
<evidence type="ECO:0000256" key="2">
    <source>
        <dbReference type="ARBA" id="ARBA00022801"/>
    </source>
</evidence>
<dbReference type="GO" id="GO:0006508">
    <property type="term" value="P:proteolysis"/>
    <property type="evidence" value="ECO:0007669"/>
    <property type="project" value="UniProtKB-KW"/>
</dbReference>
<dbReference type="SUPFAM" id="SSF50494">
    <property type="entry name" value="Trypsin-like serine proteases"/>
    <property type="match status" value="1"/>
</dbReference>
<dbReference type="RefSeq" id="WP_053172078.1">
    <property type="nucleotide sequence ID" value="NZ_LGUV01000221.1"/>
</dbReference>
<keyword evidence="3" id="KW-0732">Signal</keyword>
<feature type="signal peptide" evidence="3">
    <location>
        <begin position="1"/>
        <end position="24"/>
    </location>
</feature>
<dbReference type="EMBL" id="LGUV01000221">
    <property type="protein sequence ID" value="KOG50789.1"/>
    <property type="molecule type" value="Genomic_DNA"/>
</dbReference>
<dbReference type="PANTHER" id="PTHR43343:SF3">
    <property type="entry name" value="PROTEASE DO-LIKE 8, CHLOROPLASTIC"/>
    <property type="match status" value="1"/>
</dbReference>
<accession>A0A0L8MK45</accession>
<name>A0A0L8MK45_STRVG</name>
<dbReference type="PATRIC" id="fig|1961.12.peg.4047"/>
<feature type="chain" id="PRO_5005587485" evidence="3">
    <location>
        <begin position="25"/>
        <end position="352"/>
    </location>
</feature>
<dbReference type="PRINTS" id="PR00834">
    <property type="entry name" value="PROTEASES2C"/>
</dbReference>
<sequence length="352" mass="36147">MRIHVNLFASALLMSMCGATGAMADEPSPWNREQAKAAVVQVRTNTGSGTGFVYDAGSGLIATTASTIAGISGPEVVVQGKLPLSAQLLGSDLCQDLAVLKVKPPPAGMKSVPFGDSDLLFNGDVVISLGYPEAGDTEAVSVSGAAYEPVGDVARPSSPDYPSLIHHSVQMKSGTLGGPVLNKDGEVVGINTGGMVKVSSAGEARTLAEAISSNHAQSELPGLAAGSMKNDPGWLLGAVSDPELPLRSTNTGIDKASLQKAQKRLQDEGTDGLFVLDVRNDSAAQKAKVQQGYVITTVNGEAVSSFPELCDVLDPVEPGAELSVQGVHSGVGRDSGHAFGDEWTADVVLADR</sequence>
<protein>
    <submittedName>
        <fullName evidence="4">Uncharacterized protein</fullName>
    </submittedName>
</protein>
<dbReference type="InterPro" id="IPR051201">
    <property type="entry name" value="Chloro_Bact_Ser_Proteases"/>
</dbReference>
<dbReference type="OrthoDB" id="9758917at2"/>
<keyword evidence="1" id="KW-0645">Protease</keyword>
<dbReference type="GO" id="GO:0004252">
    <property type="term" value="F:serine-type endopeptidase activity"/>
    <property type="evidence" value="ECO:0007669"/>
    <property type="project" value="InterPro"/>
</dbReference>
<reference evidence="5" key="1">
    <citation type="submission" date="2015-07" db="EMBL/GenBank/DDBJ databases">
        <authorList>
            <consortium name="Consortium for Microbial Forensics and Genomics (microFORGE)"/>
            <person name="Knight B.M."/>
            <person name="Roberts D.P."/>
            <person name="Lin D."/>
            <person name="Hari K."/>
            <person name="Fletcher J."/>
            <person name="Melcher U."/>
            <person name="Blagden T."/>
            <person name="Winegar R.A."/>
        </authorList>
    </citation>
    <scope>NUCLEOTIDE SEQUENCE [LARGE SCALE GENOMIC DNA]</scope>
    <source>
        <strain evidence="5">NRRL B-1447</strain>
    </source>
</reference>
<evidence type="ECO:0000256" key="3">
    <source>
        <dbReference type="SAM" id="SignalP"/>
    </source>
</evidence>
<dbReference type="InterPro" id="IPR036034">
    <property type="entry name" value="PDZ_sf"/>
</dbReference>
<dbReference type="PANTHER" id="PTHR43343">
    <property type="entry name" value="PEPTIDASE S12"/>
    <property type="match status" value="1"/>
</dbReference>
<proteinExistence type="predicted"/>
<dbReference type="Gene3D" id="2.30.42.10">
    <property type="match status" value="1"/>
</dbReference>
<gene>
    <name evidence="4" type="ORF">ADK75_17775</name>
</gene>
<dbReference type="Pfam" id="PF13365">
    <property type="entry name" value="Trypsin_2"/>
    <property type="match status" value="1"/>
</dbReference>
<dbReference type="InterPro" id="IPR009003">
    <property type="entry name" value="Peptidase_S1_PA"/>
</dbReference>
<evidence type="ECO:0000313" key="4">
    <source>
        <dbReference type="EMBL" id="KOG50789.1"/>
    </source>
</evidence>
<dbReference type="Proteomes" id="UP000037084">
    <property type="component" value="Unassembled WGS sequence"/>
</dbReference>